<accession>A0A8H7D7T8</accession>
<sequence>MLAAALAVLATPVHSTLFPYPWGSTLHAFRISLVFHNSVQMSGSRLSWGAHMFGFLLMCWGGSFASHMLLSLPAPQLYALGPWINYSAVHLFFTVLFHYFPIPDLSLTNTVLFPLDGLLRVNSVLHSLSHLANPSVNPLLVASPPYFTSSSVRPPPPAAGSSAARSTSGRQIGISPRPRRCAPASGASGARLTYGPAAS</sequence>
<dbReference type="EMBL" id="JACAZI010000004">
    <property type="protein sequence ID" value="KAF7361976.1"/>
    <property type="molecule type" value="Genomic_DNA"/>
</dbReference>
<dbReference type="OrthoDB" id="2520628at2759"/>
<gene>
    <name evidence="3" type="ORF">MVEN_00542600</name>
</gene>
<keyword evidence="2" id="KW-0812">Transmembrane</keyword>
<protein>
    <submittedName>
        <fullName evidence="3">Uncharacterized protein</fullName>
    </submittedName>
</protein>
<organism evidence="3 4">
    <name type="scientific">Mycena venus</name>
    <dbReference type="NCBI Taxonomy" id="2733690"/>
    <lineage>
        <taxon>Eukaryota</taxon>
        <taxon>Fungi</taxon>
        <taxon>Dikarya</taxon>
        <taxon>Basidiomycota</taxon>
        <taxon>Agaricomycotina</taxon>
        <taxon>Agaricomycetes</taxon>
        <taxon>Agaricomycetidae</taxon>
        <taxon>Agaricales</taxon>
        <taxon>Marasmiineae</taxon>
        <taxon>Mycenaceae</taxon>
        <taxon>Mycena</taxon>
    </lineage>
</organism>
<feature type="transmembrane region" description="Helical" evidence="2">
    <location>
        <begin position="48"/>
        <end position="70"/>
    </location>
</feature>
<dbReference type="Proteomes" id="UP000620124">
    <property type="component" value="Unassembled WGS sequence"/>
</dbReference>
<comment type="caution">
    <text evidence="3">The sequence shown here is derived from an EMBL/GenBank/DDBJ whole genome shotgun (WGS) entry which is preliminary data.</text>
</comment>
<keyword evidence="2" id="KW-1133">Transmembrane helix</keyword>
<name>A0A8H7D7T8_9AGAR</name>
<evidence type="ECO:0000256" key="2">
    <source>
        <dbReference type="SAM" id="Phobius"/>
    </source>
</evidence>
<feature type="region of interest" description="Disordered" evidence="1">
    <location>
        <begin position="152"/>
        <end position="199"/>
    </location>
</feature>
<evidence type="ECO:0000313" key="3">
    <source>
        <dbReference type="EMBL" id="KAF7361976.1"/>
    </source>
</evidence>
<feature type="compositionally biased region" description="Low complexity" evidence="1">
    <location>
        <begin position="159"/>
        <end position="169"/>
    </location>
</feature>
<feature type="transmembrane region" description="Helical" evidence="2">
    <location>
        <begin position="77"/>
        <end position="100"/>
    </location>
</feature>
<proteinExistence type="predicted"/>
<dbReference type="AlphaFoldDB" id="A0A8H7D7T8"/>
<reference evidence="3" key="1">
    <citation type="submission" date="2020-05" db="EMBL/GenBank/DDBJ databases">
        <title>Mycena genomes resolve the evolution of fungal bioluminescence.</title>
        <authorList>
            <person name="Tsai I.J."/>
        </authorList>
    </citation>
    <scope>NUCLEOTIDE SEQUENCE</scope>
    <source>
        <strain evidence="3">CCC161011</strain>
    </source>
</reference>
<keyword evidence="2" id="KW-0472">Membrane</keyword>
<keyword evidence="4" id="KW-1185">Reference proteome</keyword>
<evidence type="ECO:0000313" key="4">
    <source>
        <dbReference type="Proteomes" id="UP000620124"/>
    </source>
</evidence>
<evidence type="ECO:0000256" key="1">
    <source>
        <dbReference type="SAM" id="MobiDB-lite"/>
    </source>
</evidence>